<dbReference type="InterPro" id="IPR005094">
    <property type="entry name" value="Endonuclease_MobA/VirD2"/>
</dbReference>
<dbReference type="Proteomes" id="UP000271937">
    <property type="component" value="Unassembled WGS sequence"/>
</dbReference>
<feature type="region of interest" description="Disordered" evidence="1">
    <location>
        <begin position="416"/>
        <end position="438"/>
    </location>
</feature>
<evidence type="ECO:0000259" key="2">
    <source>
        <dbReference type="Pfam" id="PF03432"/>
    </source>
</evidence>
<proteinExistence type="predicted"/>
<dbReference type="AlphaFoldDB" id="A0A3P3WAZ2"/>
<evidence type="ECO:0000313" key="4">
    <source>
        <dbReference type="Proteomes" id="UP000271937"/>
    </source>
</evidence>
<gene>
    <name evidence="3" type="ORF">EG849_09840</name>
</gene>
<name>A0A3P3WAZ2_9FLAO</name>
<evidence type="ECO:0000313" key="3">
    <source>
        <dbReference type="EMBL" id="RRJ90769.1"/>
    </source>
</evidence>
<sequence length="438" mass="48675">MVAIINTGHSLRGIFNYNEKKVRSGQAECIGQGNYPADIEKMGPEMKLRRLTKQAELNQNVTRNSVHISLNFDTSETHISKEKLMAIADTYMEGIGFAKQPYLVYQHHDSGHPHIHIVSVKIGPDGKRIDMQNIGRNQSETARKEIEKSFGLVVAGDHHDRERYELSPIDSAVVKYGTRDTKRALSAVLRQVLPHYQYGSLAELNAVLNLYNVSATQGSEDSRIFRHNGIVYQVNGEDKKPVGVAVKASSFFMKPTMKYLARRFEEGRVSRTVHSKRIKNALDVQLLTPGTTNFPKMVASLKALGITVVERRNASGLLYGITYVDHTSKCVFNGSALGKKYSAKAIVQRCGEEAEMTGNRTLSRATAHGSKSTTPEGEKLKNQKESVPVAATIGPRIPPADLKILDALIDPEYDSEYLPRELKGRKKKKKKRGGMDGN</sequence>
<organism evidence="3 4">
    <name type="scientific">Flavobacterium macacae</name>
    <dbReference type="NCBI Taxonomy" id="2488993"/>
    <lineage>
        <taxon>Bacteria</taxon>
        <taxon>Pseudomonadati</taxon>
        <taxon>Bacteroidota</taxon>
        <taxon>Flavobacteriia</taxon>
        <taxon>Flavobacteriales</taxon>
        <taxon>Flavobacteriaceae</taxon>
        <taxon>Flavobacterium</taxon>
    </lineage>
</organism>
<evidence type="ECO:0000256" key="1">
    <source>
        <dbReference type="SAM" id="MobiDB-lite"/>
    </source>
</evidence>
<reference evidence="3 4" key="1">
    <citation type="submission" date="2018-11" db="EMBL/GenBank/DDBJ databases">
        <title>Flavobacterium sp. nov., YIM 102600 draft genome.</title>
        <authorList>
            <person name="Li G."/>
            <person name="Jiang Y."/>
        </authorList>
    </citation>
    <scope>NUCLEOTIDE SEQUENCE [LARGE SCALE GENOMIC DNA]</scope>
    <source>
        <strain evidence="3 4">YIM 102600</strain>
    </source>
</reference>
<feature type="compositionally biased region" description="Polar residues" evidence="1">
    <location>
        <begin position="358"/>
        <end position="375"/>
    </location>
</feature>
<keyword evidence="4" id="KW-1185">Reference proteome</keyword>
<accession>A0A3P3WAZ2</accession>
<dbReference type="OrthoDB" id="915634at2"/>
<dbReference type="Pfam" id="PF03432">
    <property type="entry name" value="Relaxase"/>
    <property type="match status" value="1"/>
</dbReference>
<feature type="compositionally biased region" description="Basic residues" evidence="1">
    <location>
        <begin position="423"/>
        <end position="432"/>
    </location>
</feature>
<comment type="caution">
    <text evidence="3">The sequence shown here is derived from an EMBL/GenBank/DDBJ whole genome shotgun (WGS) entry which is preliminary data.</text>
</comment>
<dbReference type="RefSeq" id="WP_125012916.1">
    <property type="nucleotide sequence ID" value="NZ_RQVR01000010.1"/>
</dbReference>
<protein>
    <submittedName>
        <fullName evidence="3">Relaxase</fullName>
    </submittedName>
</protein>
<feature type="domain" description="MobA/VirD2-like nuclease" evidence="2">
    <location>
        <begin position="17"/>
        <end position="152"/>
    </location>
</feature>
<feature type="region of interest" description="Disordered" evidence="1">
    <location>
        <begin position="357"/>
        <end position="395"/>
    </location>
</feature>
<dbReference type="EMBL" id="RQVR01000010">
    <property type="protein sequence ID" value="RRJ90769.1"/>
    <property type="molecule type" value="Genomic_DNA"/>
</dbReference>